<name>A0A6A4QMH2_LUPAL</name>
<protein>
    <submittedName>
        <fullName evidence="1">Uncharacterized protein</fullName>
    </submittedName>
</protein>
<evidence type="ECO:0000313" key="1">
    <source>
        <dbReference type="EMBL" id="KAE9614496.1"/>
    </source>
</evidence>
<gene>
    <name evidence="1" type="ORF">Lalb_Chr05g0228781</name>
</gene>
<reference evidence="2" key="1">
    <citation type="journal article" date="2020" name="Nat. Commun.">
        <title>Genome sequence of the cluster root forming white lupin.</title>
        <authorList>
            <person name="Hufnagel B."/>
            <person name="Marques A."/>
            <person name="Soriano A."/>
            <person name="Marques L."/>
            <person name="Divol F."/>
            <person name="Doumas P."/>
            <person name="Sallet E."/>
            <person name="Mancinotti D."/>
            <person name="Carrere S."/>
            <person name="Marande W."/>
            <person name="Arribat S."/>
            <person name="Keller J."/>
            <person name="Huneau C."/>
            <person name="Blein T."/>
            <person name="Aime D."/>
            <person name="Laguerre M."/>
            <person name="Taylor J."/>
            <person name="Schubert V."/>
            <person name="Nelson M."/>
            <person name="Geu-Flores F."/>
            <person name="Crespi M."/>
            <person name="Gallardo-Guerrero K."/>
            <person name="Delaux P.-M."/>
            <person name="Salse J."/>
            <person name="Berges H."/>
            <person name="Guyot R."/>
            <person name="Gouzy J."/>
            <person name="Peret B."/>
        </authorList>
    </citation>
    <scope>NUCLEOTIDE SEQUENCE [LARGE SCALE GENOMIC DNA]</scope>
    <source>
        <strain evidence="2">cv. Amiga</strain>
    </source>
</reference>
<dbReference type="Proteomes" id="UP000447434">
    <property type="component" value="Chromosome 5"/>
</dbReference>
<accession>A0A6A4QMH2</accession>
<comment type="caution">
    <text evidence="1">The sequence shown here is derived from an EMBL/GenBank/DDBJ whole genome shotgun (WGS) entry which is preliminary data.</text>
</comment>
<evidence type="ECO:0000313" key="2">
    <source>
        <dbReference type="Proteomes" id="UP000447434"/>
    </source>
</evidence>
<dbReference type="AlphaFoldDB" id="A0A6A4QMH2"/>
<dbReference type="EMBL" id="WOCE01000005">
    <property type="protein sequence ID" value="KAE9614496.1"/>
    <property type="molecule type" value="Genomic_DNA"/>
</dbReference>
<keyword evidence="2" id="KW-1185">Reference proteome</keyword>
<sequence length="74" mass="9078">MLRFLPSIFYRLQLIVLDIKNTSCHCIWYWRNVRHDCIYLRNRDRGNLGCSNQNIYFRVLSFYTISTGCNLRRR</sequence>
<proteinExistence type="predicted"/>
<organism evidence="1 2">
    <name type="scientific">Lupinus albus</name>
    <name type="common">White lupine</name>
    <name type="synonym">Lupinus termis</name>
    <dbReference type="NCBI Taxonomy" id="3870"/>
    <lineage>
        <taxon>Eukaryota</taxon>
        <taxon>Viridiplantae</taxon>
        <taxon>Streptophyta</taxon>
        <taxon>Embryophyta</taxon>
        <taxon>Tracheophyta</taxon>
        <taxon>Spermatophyta</taxon>
        <taxon>Magnoliopsida</taxon>
        <taxon>eudicotyledons</taxon>
        <taxon>Gunneridae</taxon>
        <taxon>Pentapetalae</taxon>
        <taxon>rosids</taxon>
        <taxon>fabids</taxon>
        <taxon>Fabales</taxon>
        <taxon>Fabaceae</taxon>
        <taxon>Papilionoideae</taxon>
        <taxon>50 kb inversion clade</taxon>
        <taxon>genistoids sensu lato</taxon>
        <taxon>core genistoids</taxon>
        <taxon>Genisteae</taxon>
        <taxon>Lupinus</taxon>
    </lineage>
</organism>